<evidence type="ECO:0000313" key="2">
    <source>
        <dbReference type="EMBL" id="SVB31813.1"/>
    </source>
</evidence>
<feature type="transmembrane region" description="Helical" evidence="1">
    <location>
        <begin position="332"/>
        <end position="351"/>
    </location>
</feature>
<feature type="transmembrane region" description="Helical" evidence="1">
    <location>
        <begin position="300"/>
        <end position="320"/>
    </location>
</feature>
<keyword evidence="1" id="KW-0472">Membrane</keyword>
<reference evidence="2" key="1">
    <citation type="submission" date="2018-05" db="EMBL/GenBank/DDBJ databases">
        <authorList>
            <person name="Lanie J.A."/>
            <person name="Ng W.-L."/>
            <person name="Kazmierczak K.M."/>
            <person name="Andrzejewski T.M."/>
            <person name="Davidsen T.M."/>
            <person name="Wayne K.J."/>
            <person name="Tettelin H."/>
            <person name="Glass J.I."/>
            <person name="Rusch D."/>
            <person name="Podicherti R."/>
            <person name="Tsui H.-C.T."/>
            <person name="Winkler M.E."/>
        </authorList>
    </citation>
    <scope>NUCLEOTIDE SEQUENCE</scope>
</reference>
<protein>
    <recommendedName>
        <fullName evidence="3">Glycosyltransferase RgtA/B/C/D-like domain-containing protein</fullName>
    </recommendedName>
</protein>
<feature type="transmembrane region" description="Helical" evidence="1">
    <location>
        <begin position="118"/>
        <end position="135"/>
    </location>
</feature>
<dbReference type="EMBL" id="UINC01036995">
    <property type="protein sequence ID" value="SVB31813.1"/>
    <property type="molecule type" value="Genomic_DNA"/>
</dbReference>
<sequence length="458" mass="52805">MDNNKTVINNKFFFVLFLVLCYLIVNTGMHSDDYEAARLFQDSSFSFYKFLALFPPIQQETIPTGLQQTMLVNPVSYYAFWWTYFIFGLDHQWIYDLTKIICHLLCVFFVYRFALDYLSKERAVLLSILFVFYPLHETTTYWYMIIPYILVPSMFMFSHHLVRNKRFGLGVLFSTFAAFSYYVSPPYFLGLSVIFLLEKKFKEAFLFAIPGIFYIAYYFLITHAVYSVERKIDPNLSLLEITRYFFLQMFSFLDAAVGPSYFLKAIWSIGSLNLLSLLLACFLFIFFLNQQSSFSKISKIPKTLFVGLIAVVLLSFAMYALTGLNTHSAFNLGNRGTVYGSLLIAFLLSVVPINKKSIALISLMILLPVFGLSDHWKSWNVKQKIIIENIQSNPELLALESDSIVLVSGNGYSKLGPFSHVEFLNTPYTLAALFQRQHGAKKFPRVQTTPLSPEIDYK</sequence>
<feature type="transmembrane region" description="Helical" evidence="1">
    <location>
        <begin position="238"/>
        <end position="259"/>
    </location>
</feature>
<keyword evidence="1" id="KW-1133">Transmembrane helix</keyword>
<feature type="transmembrane region" description="Helical" evidence="1">
    <location>
        <begin position="265"/>
        <end position="288"/>
    </location>
</feature>
<organism evidence="2">
    <name type="scientific">marine metagenome</name>
    <dbReference type="NCBI Taxonomy" id="408172"/>
    <lineage>
        <taxon>unclassified sequences</taxon>
        <taxon>metagenomes</taxon>
        <taxon>ecological metagenomes</taxon>
    </lineage>
</organism>
<feature type="non-terminal residue" evidence="2">
    <location>
        <position position="458"/>
    </location>
</feature>
<feature type="transmembrane region" description="Helical" evidence="1">
    <location>
        <begin position="12"/>
        <end position="29"/>
    </location>
</feature>
<proteinExistence type="predicted"/>
<gene>
    <name evidence="2" type="ORF">METZ01_LOCUS184667</name>
</gene>
<keyword evidence="1" id="KW-0812">Transmembrane</keyword>
<name>A0A382D2K2_9ZZZZ</name>
<evidence type="ECO:0008006" key="3">
    <source>
        <dbReference type="Google" id="ProtNLM"/>
    </source>
</evidence>
<feature type="transmembrane region" description="Helical" evidence="1">
    <location>
        <begin position="204"/>
        <end position="226"/>
    </location>
</feature>
<feature type="transmembrane region" description="Helical" evidence="1">
    <location>
        <begin position="93"/>
        <end position="111"/>
    </location>
</feature>
<dbReference type="AlphaFoldDB" id="A0A382D2K2"/>
<evidence type="ECO:0000256" key="1">
    <source>
        <dbReference type="SAM" id="Phobius"/>
    </source>
</evidence>
<accession>A0A382D2K2</accession>